<organism evidence="3 4">
    <name type="scientific">Priestia koreensis</name>
    <dbReference type="NCBI Taxonomy" id="284581"/>
    <lineage>
        <taxon>Bacteria</taxon>
        <taxon>Bacillati</taxon>
        <taxon>Bacillota</taxon>
        <taxon>Bacilli</taxon>
        <taxon>Bacillales</taxon>
        <taxon>Bacillaceae</taxon>
        <taxon>Priestia</taxon>
    </lineage>
</organism>
<feature type="transmembrane region" description="Helical" evidence="1">
    <location>
        <begin position="76"/>
        <end position="94"/>
    </location>
</feature>
<keyword evidence="1" id="KW-0472">Membrane</keyword>
<protein>
    <recommendedName>
        <fullName evidence="2">CAAX prenyl protease 2/Lysostaphin resistance protein A-like domain-containing protein</fullName>
    </recommendedName>
</protein>
<dbReference type="GO" id="GO:0004175">
    <property type="term" value="F:endopeptidase activity"/>
    <property type="evidence" value="ECO:0007669"/>
    <property type="project" value="UniProtKB-ARBA"/>
</dbReference>
<dbReference type="PATRIC" id="fig|284581.3.peg.459"/>
<feature type="domain" description="CAAX prenyl protease 2/Lysostaphin resistance protein A-like" evidence="2">
    <location>
        <begin position="79"/>
        <end position="170"/>
    </location>
</feature>
<dbReference type="InterPro" id="IPR052710">
    <property type="entry name" value="CAAX_protease"/>
</dbReference>
<dbReference type="EMBL" id="LILC01000002">
    <property type="protein sequence ID" value="KOO50913.1"/>
    <property type="molecule type" value="Genomic_DNA"/>
</dbReference>
<gene>
    <name evidence="3" type="ORF">AMD01_01055</name>
</gene>
<evidence type="ECO:0000313" key="3">
    <source>
        <dbReference type="EMBL" id="KOO50913.1"/>
    </source>
</evidence>
<dbReference type="InterPro" id="IPR003675">
    <property type="entry name" value="Rce1/LyrA-like_dom"/>
</dbReference>
<feature type="transmembrane region" description="Helical" evidence="1">
    <location>
        <begin position="158"/>
        <end position="178"/>
    </location>
</feature>
<feature type="transmembrane region" description="Helical" evidence="1">
    <location>
        <begin position="106"/>
        <end position="127"/>
    </location>
</feature>
<dbReference type="AlphaFoldDB" id="A0A0M0LJN2"/>
<dbReference type="Pfam" id="PF02517">
    <property type="entry name" value="Rce1-like"/>
    <property type="match status" value="1"/>
</dbReference>
<dbReference type="Proteomes" id="UP000037558">
    <property type="component" value="Unassembled WGS sequence"/>
</dbReference>
<keyword evidence="1" id="KW-0812">Transmembrane</keyword>
<dbReference type="STRING" id="284581.AMD01_01055"/>
<feature type="transmembrane region" description="Helical" evidence="1">
    <location>
        <begin position="52"/>
        <end position="70"/>
    </location>
</feature>
<reference evidence="4" key="1">
    <citation type="submission" date="2015-08" db="EMBL/GenBank/DDBJ databases">
        <title>Fjat-14210 dsm16467.</title>
        <authorList>
            <person name="Liu B."/>
            <person name="Wang J."/>
            <person name="Zhu Y."/>
            <person name="Liu G."/>
            <person name="Chen Q."/>
            <person name="Chen Z."/>
            <person name="Lan J."/>
            <person name="Che J."/>
            <person name="Ge C."/>
            <person name="Shi H."/>
            <person name="Pan Z."/>
            <person name="Liu X."/>
        </authorList>
    </citation>
    <scope>NUCLEOTIDE SEQUENCE [LARGE SCALE GENOMIC DNA]</scope>
    <source>
        <strain evidence="4">DSM 16467</strain>
    </source>
</reference>
<name>A0A0M0LJN2_9BACI</name>
<keyword evidence="4" id="KW-1185">Reference proteome</keyword>
<sequence>MTILLKRLMLFWMIVLPACQQRLFKKSVNWYSHKPNWNEPIIIGRHKIHTRLFLLIGVLSNCIVYFFFIAQQDRSLFFSLLWFCIAFSLINAVFEEVIWRGVMLSALQHAASLLYAIVLTSVGFGLLHLSIGFPLFLSLLISGAGVIYAVLTIKTNSLYPAIVFHLVINIGMVYSGFII</sequence>
<keyword evidence="1" id="KW-1133">Transmembrane helix</keyword>
<accession>A0A0M0LJN2</accession>
<dbReference type="PANTHER" id="PTHR36435">
    <property type="entry name" value="SLR1288 PROTEIN"/>
    <property type="match status" value="1"/>
</dbReference>
<dbReference type="GO" id="GO:0080120">
    <property type="term" value="P:CAAX-box protein maturation"/>
    <property type="evidence" value="ECO:0007669"/>
    <property type="project" value="UniProtKB-ARBA"/>
</dbReference>
<comment type="caution">
    <text evidence="3">The sequence shown here is derived from an EMBL/GenBank/DDBJ whole genome shotgun (WGS) entry which is preliminary data.</text>
</comment>
<evidence type="ECO:0000313" key="4">
    <source>
        <dbReference type="Proteomes" id="UP000037558"/>
    </source>
</evidence>
<proteinExistence type="predicted"/>
<dbReference type="PANTHER" id="PTHR36435:SF1">
    <property type="entry name" value="CAAX AMINO TERMINAL PROTEASE FAMILY PROTEIN"/>
    <property type="match status" value="1"/>
</dbReference>
<evidence type="ECO:0000259" key="2">
    <source>
        <dbReference type="Pfam" id="PF02517"/>
    </source>
</evidence>
<feature type="transmembrane region" description="Helical" evidence="1">
    <location>
        <begin position="133"/>
        <end position="151"/>
    </location>
</feature>
<evidence type="ECO:0000256" key="1">
    <source>
        <dbReference type="SAM" id="Phobius"/>
    </source>
</evidence>